<reference evidence="2" key="1">
    <citation type="submission" date="2018-05" db="EMBL/GenBank/DDBJ databases">
        <title>Genome sequencing of Phenylobacterium sp. HYN0004.</title>
        <authorList>
            <person name="Yi H."/>
            <person name="Baek C."/>
        </authorList>
    </citation>
    <scope>NUCLEOTIDE SEQUENCE [LARGE SCALE GENOMIC DNA]</scope>
    <source>
        <strain evidence="2">HYN0004</strain>
    </source>
</reference>
<gene>
    <name evidence="1" type="ORF">HYN04_06665</name>
</gene>
<dbReference type="SUPFAM" id="SSF101386">
    <property type="entry name" value="all-alpha NTP pyrophosphatases"/>
    <property type="match status" value="1"/>
</dbReference>
<protein>
    <submittedName>
        <fullName evidence="1">Pyrophosphatase</fullName>
    </submittedName>
</protein>
<keyword evidence="2" id="KW-1185">Reference proteome</keyword>
<evidence type="ECO:0000313" key="1">
    <source>
        <dbReference type="EMBL" id="AWM77473.1"/>
    </source>
</evidence>
<sequence length="114" mass="12682">MPIEPSLGPLGPLADRFEQASQAYVAAFGLRRDPDWYILKLQEEVGELTQAWSRLSGRGRSGGRSEAEMKAQLADEVADVLGHVLLLARNWEVDLAPAVLRKWRFELEAPENPG</sequence>
<dbReference type="Gene3D" id="1.10.287.1080">
    <property type="entry name" value="MazG-like"/>
    <property type="match status" value="1"/>
</dbReference>
<dbReference type="EMBL" id="CP029479">
    <property type="protein sequence ID" value="AWM77473.1"/>
    <property type="molecule type" value="Genomic_DNA"/>
</dbReference>
<dbReference type="Proteomes" id="UP000247763">
    <property type="component" value="Chromosome"/>
</dbReference>
<dbReference type="AlphaFoldDB" id="A0A2Z3HLV7"/>
<evidence type="ECO:0000313" key="2">
    <source>
        <dbReference type="Proteomes" id="UP000247763"/>
    </source>
</evidence>
<dbReference type="RefSeq" id="WP_110450040.1">
    <property type="nucleotide sequence ID" value="NZ_CP029479.1"/>
</dbReference>
<name>A0A2Z3HLV7_9CAUL</name>
<proteinExistence type="predicted"/>
<accession>A0A2Z3HLV7</accession>
<dbReference type="KEGG" id="phb:HYN04_06665"/>
<organism evidence="1 2">
    <name type="scientific">Phenylobacterium parvum</name>
    <dbReference type="NCBI Taxonomy" id="2201350"/>
    <lineage>
        <taxon>Bacteria</taxon>
        <taxon>Pseudomonadati</taxon>
        <taxon>Pseudomonadota</taxon>
        <taxon>Alphaproteobacteria</taxon>
        <taxon>Caulobacterales</taxon>
        <taxon>Caulobacteraceae</taxon>
        <taxon>Phenylobacterium</taxon>
    </lineage>
</organism>
<dbReference type="OrthoDB" id="9791898at2"/>